<name>N9FE24_9GAMM</name>
<dbReference type="Proteomes" id="UP000017670">
    <property type="component" value="Unassembled WGS sequence"/>
</dbReference>
<gene>
    <name evidence="2" type="ORF">F933_03144</name>
</gene>
<comment type="caution">
    <text evidence="2">The sequence shown here is derived from an EMBL/GenBank/DDBJ whole genome shotgun (WGS) entry which is preliminary data.</text>
</comment>
<dbReference type="AlphaFoldDB" id="N9FE24"/>
<dbReference type="STRING" id="262668.GCA_000931715_02280"/>
<dbReference type="PATRIC" id="fig|1217648.3.peg.3062"/>
<evidence type="ECO:0000313" key="2">
    <source>
        <dbReference type="EMBL" id="ENW03114.1"/>
    </source>
</evidence>
<feature type="region of interest" description="Disordered" evidence="1">
    <location>
        <begin position="244"/>
        <end position="277"/>
    </location>
</feature>
<sequence>MRPTDNFIQITANITDLVSWRVDSIWHQQRKIDFANQDIYEFVINHTDFEFKFLKIYKNADKRKEIDFFKTREECQKADLTRKNCLSFKVEHPEFDEILIPCLEFLTRAYGLSTELIRVLTTYNESERELRLYTPHKGEQGLWTVLLGDGITRADHVFVAYYKYTELAKNAARILYSSIVGNTHLKHTNIYPKVVPWHIETLPIRVSGFRLAGTKTFVATRIRGIKVPKDNHIRIIPRTTERINTTTDTDQPNPPLPQLGNGDINVSTNQGGRRPPSDHELIEDDFEWIDGGPANELSKYKYVNQVKRPKRKKKFIETQTIGTGAPDNSPEVLNGQIVPSTNNPKEFQAPEDGRIIGLWKACVKAMEINPYLIQ</sequence>
<reference evidence="2 3" key="1">
    <citation type="submission" date="2013-02" db="EMBL/GenBank/DDBJ databases">
        <title>The Genome Sequence of Acinetobacter beijerinckii CIP 110307.</title>
        <authorList>
            <consortium name="The Broad Institute Genome Sequencing Platform"/>
            <consortium name="The Broad Institute Genome Sequencing Center for Infectious Disease"/>
            <person name="Cerqueira G."/>
            <person name="Feldgarden M."/>
            <person name="Courvalin P."/>
            <person name="Perichon B."/>
            <person name="Grillot-Courvalin C."/>
            <person name="Clermont D."/>
            <person name="Rocha E."/>
            <person name="Yoon E.-J."/>
            <person name="Nemec A."/>
            <person name="Walker B."/>
            <person name="Young S.K."/>
            <person name="Zeng Q."/>
            <person name="Gargeya S."/>
            <person name="Fitzgerald M."/>
            <person name="Haas B."/>
            <person name="Abouelleil A."/>
            <person name="Alvarado L."/>
            <person name="Arachchi H.M."/>
            <person name="Berlin A.M."/>
            <person name="Chapman S.B."/>
            <person name="Dewar J."/>
            <person name="Goldberg J."/>
            <person name="Griggs A."/>
            <person name="Gujja S."/>
            <person name="Hansen M."/>
            <person name="Howarth C."/>
            <person name="Imamovic A."/>
            <person name="Larimer J."/>
            <person name="McCowan C."/>
            <person name="Murphy C."/>
            <person name="Neiman D."/>
            <person name="Pearson M."/>
            <person name="Priest M."/>
            <person name="Roberts A."/>
            <person name="Saif S."/>
            <person name="Shea T."/>
            <person name="Sisk P."/>
            <person name="Sykes S."/>
            <person name="Wortman J."/>
            <person name="Nusbaum C."/>
            <person name="Birren B."/>
        </authorList>
    </citation>
    <scope>NUCLEOTIDE SEQUENCE [LARGE SCALE GENOMIC DNA]</scope>
    <source>
        <strain evidence="2 3">CIP 110307</strain>
    </source>
</reference>
<accession>N9FE24</accession>
<evidence type="ECO:0000313" key="3">
    <source>
        <dbReference type="Proteomes" id="UP000017670"/>
    </source>
</evidence>
<proteinExistence type="predicted"/>
<dbReference type="EMBL" id="APQL01000012">
    <property type="protein sequence ID" value="ENW03114.1"/>
    <property type="molecule type" value="Genomic_DNA"/>
</dbReference>
<dbReference type="HOGENOM" id="CLU_738938_0_0_6"/>
<organism evidence="2 3">
    <name type="scientific">Acinetobacter beijerinckii CIP 110307</name>
    <dbReference type="NCBI Taxonomy" id="1217648"/>
    <lineage>
        <taxon>Bacteria</taxon>
        <taxon>Pseudomonadati</taxon>
        <taxon>Pseudomonadota</taxon>
        <taxon>Gammaproteobacteria</taxon>
        <taxon>Moraxellales</taxon>
        <taxon>Moraxellaceae</taxon>
        <taxon>Acinetobacter</taxon>
    </lineage>
</organism>
<evidence type="ECO:0000256" key="1">
    <source>
        <dbReference type="SAM" id="MobiDB-lite"/>
    </source>
</evidence>
<keyword evidence="3" id="KW-1185">Reference proteome</keyword>
<protein>
    <submittedName>
        <fullName evidence="2">Uncharacterized protein</fullName>
    </submittedName>
</protein>
<dbReference type="eggNOG" id="ENOG5033420">
    <property type="taxonomic scope" value="Bacteria"/>
</dbReference>